<organism evidence="3 4">
    <name type="scientific">Effrenium voratum</name>
    <dbReference type="NCBI Taxonomy" id="2562239"/>
    <lineage>
        <taxon>Eukaryota</taxon>
        <taxon>Sar</taxon>
        <taxon>Alveolata</taxon>
        <taxon>Dinophyceae</taxon>
        <taxon>Suessiales</taxon>
        <taxon>Symbiodiniaceae</taxon>
        <taxon>Effrenium</taxon>
    </lineage>
</organism>
<feature type="transmembrane region" description="Helical" evidence="1">
    <location>
        <begin position="593"/>
        <end position="611"/>
    </location>
</feature>
<keyword evidence="1" id="KW-0472">Membrane</keyword>
<proteinExistence type="predicted"/>
<comment type="caution">
    <text evidence="3">The sequence shown here is derived from an EMBL/GenBank/DDBJ whole genome shotgun (WGS) entry which is preliminary data.</text>
</comment>
<evidence type="ECO:0000256" key="1">
    <source>
        <dbReference type="SAM" id="Phobius"/>
    </source>
</evidence>
<sequence length="660" mass="71624">MVRSSSARQNLAWAFIFLLAMQDVHAARNSNLAAELASLSSLSAEAKQEYEDKKAAVLASGAFSITTMWAKGDPSSSAWANATVRFEYTAGGSGEPAQYVSMLGLNRPYRLLPDGSVVSKQVKGMQVLAFVGWQALDTDKNQWGPSNYEKNKALFLRTEMNPAIGVTTFALMRRSGGHTVYQSKKPGSEAYYFDSKGKMQTVGDSGIAKSTPVPAEPLMMKIAGEPDKAFKKANRDLMLAVDAMLGQSSCMNSPSKCAFRCMYDSEKDRCGPTGFCQKLDATDGPSVLAPFGQQQKCKAVGADSHEAADGVLTLQVEAMKTKALDLSKQLEESPEVTKSSASKSAMKHTADLWEEATHLMNVLETMPARLGPDTGKFPAAGARASEPDFKTWKHGAHPLTPAQYQEAHSQSVNALRRSNSHSVVAKLHSELVDFMIKRPTVLIESVKAQSSKKCQLTDKDAAGKNQISTFAKYFLKAPGYNPSDLQRAHVDLPEHCQEYLASVEQVDPEEMASTIEATEEAVENPASLLQMKSKHLHNALSQDEVGSSFLQGDAEVDTEILVIFLTIILLIVFMILFMCAVVAAGEMARDGNVAGYFFCALFGGLATAGFFMMAWPVGLGVLLFSIIALDMAIRGPRKSGYMQKGVRDHRRLLDLAATAM</sequence>
<keyword evidence="4" id="KW-1185">Reference proteome</keyword>
<evidence type="ECO:0000313" key="4">
    <source>
        <dbReference type="Proteomes" id="UP001178507"/>
    </source>
</evidence>
<dbReference type="Proteomes" id="UP001178507">
    <property type="component" value="Unassembled WGS sequence"/>
</dbReference>
<feature type="transmembrane region" description="Helical" evidence="1">
    <location>
        <begin position="560"/>
        <end position="581"/>
    </location>
</feature>
<keyword evidence="2" id="KW-0732">Signal</keyword>
<reference evidence="3" key="1">
    <citation type="submission" date="2023-08" db="EMBL/GenBank/DDBJ databases">
        <authorList>
            <person name="Chen Y."/>
            <person name="Shah S."/>
            <person name="Dougan E. K."/>
            <person name="Thang M."/>
            <person name="Chan C."/>
        </authorList>
    </citation>
    <scope>NUCLEOTIDE SEQUENCE</scope>
</reference>
<name>A0AA36JAH7_9DINO</name>
<dbReference type="AlphaFoldDB" id="A0AA36JAH7"/>
<protein>
    <submittedName>
        <fullName evidence="3">Uncharacterized protein</fullName>
    </submittedName>
</protein>
<evidence type="ECO:0000256" key="2">
    <source>
        <dbReference type="SAM" id="SignalP"/>
    </source>
</evidence>
<feature type="chain" id="PRO_5041409149" evidence="2">
    <location>
        <begin position="27"/>
        <end position="660"/>
    </location>
</feature>
<dbReference type="EMBL" id="CAUJNA010003427">
    <property type="protein sequence ID" value="CAJ1401685.1"/>
    <property type="molecule type" value="Genomic_DNA"/>
</dbReference>
<accession>A0AA36JAH7</accession>
<keyword evidence="1" id="KW-0812">Transmembrane</keyword>
<gene>
    <name evidence="3" type="ORF">EVOR1521_LOCUS24782</name>
</gene>
<feature type="signal peptide" evidence="2">
    <location>
        <begin position="1"/>
        <end position="26"/>
    </location>
</feature>
<keyword evidence="1" id="KW-1133">Transmembrane helix</keyword>
<evidence type="ECO:0000313" key="3">
    <source>
        <dbReference type="EMBL" id="CAJ1401685.1"/>
    </source>
</evidence>